<evidence type="ECO:0000256" key="4">
    <source>
        <dbReference type="ARBA" id="ARBA00023212"/>
    </source>
</evidence>
<evidence type="ECO:0000313" key="8">
    <source>
        <dbReference type="EMBL" id="CRZ11065.1"/>
    </source>
</evidence>
<evidence type="ECO:0000256" key="6">
    <source>
        <dbReference type="SAM" id="MobiDB-lite"/>
    </source>
</evidence>
<dbReference type="InterPro" id="IPR027012">
    <property type="entry name" value="Enkurin_dom"/>
</dbReference>
<accession>A0A0H5RA87</accession>
<evidence type="ECO:0000256" key="1">
    <source>
        <dbReference type="ARBA" id="ARBA00004138"/>
    </source>
</evidence>
<feature type="region of interest" description="Disordered" evidence="6">
    <location>
        <begin position="27"/>
        <end position="47"/>
    </location>
</feature>
<dbReference type="PROSITE" id="PS51665">
    <property type="entry name" value="ENKURIN"/>
    <property type="match status" value="1"/>
</dbReference>
<proteinExistence type="predicted"/>
<evidence type="ECO:0000259" key="7">
    <source>
        <dbReference type="PROSITE" id="PS51665"/>
    </source>
</evidence>
<sequence>MEARRNADKNMSGDAVAFAINPKHPFKDFQYRGSSKGTGIKKDHARENRELIKQLQRKAKEKAEEEEARKSLPVFRMKRFAEAGSKLGTMLKEGTVPKEGVEKKRDFLRKGSGSLRRSHSSEGEAGPHNSNICQMGSLKIGEGPPAGEKPKNFIKHNLKTVVNAHPPKVNHVEPTPITQEMWFGRVPLYIHKRKVELAQKQEEKRLDKEKEKLPPGMTLMSEEERQRTVELLLQNQQKLMGQLAKMPLTIETPSLVEKHNQINAKIEEVESALKLFSRKKVYITA</sequence>
<dbReference type="PANTHER" id="PTHR21490">
    <property type="entry name" value="ENKURIN-RELATED"/>
    <property type="match status" value="1"/>
</dbReference>
<evidence type="ECO:0000256" key="3">
    <source>
        <dbReference type="ARBA" id="ARBA00022490"/>
    </source>
</evidence>
<dbReference type="GO" id="GO:0005881">
    <property type="term" value="C:cytoplasmic microtubule"/>
    <property type="evidence" value="ECO:0007669"/>
    <property type="project" value="TreeGrafter"/>
</dbReference>
<protein>
    <recommendedName>
        <fullName evidence="7">Enkurin domain-containing protein</fullName>
    </recommendedName>
</protein>
<dbReference type="InterPro" id="IPR052102">
    <property type="entry name" value="Enkurin_domain-protein"/>
</dbReference>
<dbReference type="EMBL" id="HACM01010623">
    <property type="protein sequence ID" value="CRZ11065.1"/>
    <property type="molecule type" value="Transcribed_RNA"/>
</dbReference>
<dbReference type="AlphaFoldDB" id="A0A0H5RA87"/>
<feature type="domain" description="Enkurin" evidence="7">
    <location>
        <begin position="192"/>
        <end position="284"/>
    </location>
</feature>
<dbReference type="Pfam" id="PF13864">
    <property type="entry name" value="Enkurin"/>
    <property type="match status" value="1"/>
</dbReference>
<comment type="subcellular location">
    <subcellularLocation>
        <location evidence="1">Cell projection</location>
        <location evidence="1">Cilium</location>
    </subcellularLocation>
    <subcellularLocation>
        <location evidence="2">Cytoplasm</location>
        <location evidence="2">Cytoskeleton</location>
    </subcellularLocation>
</comment>
<name>A0A0H5RA87_9EUKA</name>
<keyword evidence="3" id="KW-0963">Cytoplasm</keyword>
<feature type="region of interest" description="Disordered" evidence="6">
    <location>
        <begin position="106"/>
        <end position="149"/>
    </location>
</feature>
<evidence type="ECO:0000256" key="5">
    <source>
        <dbReference type="ARBA" id="ARBA00023273"/>
    </source>
</evidence>
<evidence type="ECO:0000256" key="2">
    <source>
        <dbReference type="ARBA" id="ARBA00004245"/>
    </source>
</evidence>
<reference evidence="8" key="1">
    <citation type="submission" date="2015-04" db="EMBL/GenBank/DDBJ databases">
        <title>The genome sequence of the plant pathogenic Rhizarian Plasmodiophora brassicae reveals insights in its biotrophic life cycle and the origin of chitin synthesis.</title>
        <authorList>
            <person name="Schwelm A."/>
            <person name="Fogelqvist J."/>
            <person name="Knaust A."/>
            <person name="Julke S."/>
            <person name="Lilja T."/>
            <person name="Dhandapani V."/>
            <person name="Bonilla-Rosso G."/>
            <person name="Karlsson M."/>
            <person name="Shevchenko A."/>
            <person name="Choi S.R."/>
            <person name="Kim H.G."/>
            <person name="Park J.Y."/>
            <person name="Lim Y.P."/>
            <person name="Ludwig-Muller J."/>
            <person name="Dixelius C."/>
        </authorList>
    </citation>
    <scope>NUCLEOTIDE SEQUENCE</scope>
    <source>
        <tissue evidence="8">Potato root galls</tissue>
    </source>
</reference>
<dbReference type="PANTHER" id="PTHR21490:SF2">
    <property type="entry name" value="ENKURIN DOMAIN-CONTAINING PROTEIN 1"/>
    <property type="match status" value="1"/>
</dbReference>
<keyword evidence="5" id="KW-0966">Cell projection</keyword>
<organism evidence="8">
    <name type="scientific">Spongospora subterranea</name>
    <dbReference type="NCBI Taxonomy" id="70186"/>
    <lineage>
        <taxon>Eukaryota</taxon>
        <taxon>Sar</taxon>
        <taxon>Rhizaria</taxon>
        <taxon>Endomyxa</taxon>
        <taxon>Phytomyxea</taxon>
        <taxon>Plasmodiophorida</taxon>
        <taxon>Plasmodiophoridae</taxon>
        <taxon>Spongospora</taxon>
    </lineage>
</organism>
<keyword evidence="4" id="KW-0206">Cytoskeleton</keyword>
<dbReference type="GO" id="GO:0005929">
    <property type="term" value="C:cilium"/>
    <property type="evidence" value="ECO:0007669"/>
    <property type="project" value="UniProtKB-SubCell"/>
</dbReference>